<dbReference type="Proteomes" id="UP001461498">
    <property type="component" value="Unassembled WGS sequence"/>
</dbReference>
<keyword evidence="1" id="KW-0812">Transmembrane</keyword>
<evidence type="ECO:0000313" key="2">
    <source>
        <dbReference type="EMBL" id="KAK9507895.1"/>
    </source>
</evidence>
<keyword evidence="1" id="KW-1133">Transmembrane helix</keyword>
<feature type="transmembrane region" description="Helical" evidence="1">
    <location>
        <begin position="57"/>
        <end position="77"/>
    </location>
</feature>
<name>A0AAW1DDT4_9HEMI</name>
<comment type="caution">
    <text evidence="2">The sequence shown here is derived from an EMBL/GenBank/DDBJ whole genome shotgun (WGS) entry which is preliminary data.</text>
</comment>
<proteinExistence type="predicted"/>
<gene>
    <name evidence="2" type="ORF">O3M35_007659</name>
</gene>
<keyword evidence="1" id="KW-0472">Membrane</keyword>
<evidence type="ECO:0000313" key="3">
    <source>
        <dbReference type="Proteomes" id="UP001461498"/>
    </source>
</evidence>
<reference evidence="2 3" key="1">
    <citation type="submission" date="2022-12" db="EMBL/GenBank/DDBJ databases">
        <title>Chromosome-level genome assembly of true bugs.</title>
        <authorList>
            <person name="Ma L."/>
            <person name="Li H."/>
        </authorList>
    </citation>
    <scope>NUCLEOTIDE SEQUENCE [LARGE SCALE GENOMIC DNA]</scope>
    <source>
        <strain evidence="2">Lab_2022b</strain>
    </source>
</reference>
<sequence>MKISFRYLNKNRRNSPFCVSHKHRYEQIISKFEINRTNSIANRTDQSCKFCVHHNPLFSLLNFFLYYLLMLLNLNLIRFRAP</sequence>
<evidence type="ECO:0000256" key="1">
    <source>
        <dbReference type="SAM" id="Phobius"/>
    </source>
</evidence>
<dbReference type="AlphaFoldDB" id="A0AAW1DDT4"/>
<keyword evidence="3" id="KW-1185">Reference proteome</keyword>
<organism evidence="2 3">
    <name type="scientific">Rhynocoris fuscipes</name>
    <dbReference type="NCBI Taxonomy" id="488301"/>
    <lineage>
        <taxon>Eukaryota</taxon>
        <taxon>Metazoa</taxon>
        <taxon>Ecdysozoa</taxon>
        <taxon>Arthropoda</taxon>
        <taxon>Hexapoda</taxon>
        <taxon>Insecta</taxon>
        <taxon>Pterygota</taxon>
        <taxon>Neoptera</taxon>
        <taxon>Paraneoptera</taxon>
        <taxon>Hemiptera</taxon>
        <taxon>Heteroptera</taxon>
        <taxon>Panheteroptera</taxon>
        <taxon>Cimicomorpha</taxon>
        <taxon>Reduviidae</taxon>
        <taxon>Harpactorinae</taxon>
        <taxon>Harpactorini</taxon>
        <taxon>Rhynocoris</taxon>
    </lineage>
</organism>
<accession>A0AAW1DDT4</accession>
<protein>
    <submittedName>
        <fullName evidence="2">Uncharacterized protein</fullName>
    </submittedName>
</protein>
<dbReference type="EMBL" id="JAPXFL010000004">
    <property type="protein sequence ID" value="KAK9507895.1"/>
    <property type="molecule type" value="Genomic_DNA"/>
</dbReference>